<feature type="transmembrane region" description="Helical" evidence="1">
    <location>
        <begin position="101"/>
        <end position="124"/>
    </location>
</feature>
<dbReference type="Pfam" id="PF10318">
    <property type="entry name" value="7TM_GPCR_Srh"/>
    <property type="match status" value="1"/>
</dbReference>
<gene>
    <name evidence="2" type="ORF">DdX_01817</name>
</gene>
<evidence type="ECO:0000256" key="1">
    <source>
        <dbReference type="SAM" id="Phobius"/>
    </source>
</evidence>
<keyword evidence="1" id="KW-0812">Transmembrane</keyword>
<dbReference type="InterPro" id="IPR019422">
    <property type="entry name" value="7TM_GPCR_serpentine_rcpt_Srh"/>
</dbReference>
<organism evidence="2 3">
    <name type="scientific">Ditylenchus destructor</name>
    <dbReference type="NCBI Taxonomy" id="166010"/>
    <lineage>
        <taxon>Eukaryota</taxon>
        <taxon>Metazoa</taxon>
        <taxon>Ecdysozoa</taxon>
        <taxon>Nematoda</taxon>
        <taxon>Chromadorea</taxon>
        <taxon>Rhabditida</taxon>
        <taxon>Tylenchina</taxon>
        <taxon>Tylenchomorpha</taxon>
        <taxon>Sphaerularioidea</taxon>
        <taxon>Anguinidae</taxon>
        <taxon>Anguininae</taxon>
        <taxon>Ditylenchus</taxon>
    </lineage>
</organism>
<dbReference type="AlphaFoldDB" id="A0AAD4NL83"/>
<sequence length="275" mass="31382">MWTCLTKSPPAMSGYKWWLVMNATTSLFVELLYGLTMTEPLIPYPMLLIGGIFRNVILSDFFLAVYLDIFFIIIILTCYSNTLLFVYRYCQTINNYLYRRVFCDISSSVISTLIPFVVLCVLIITPLHWNIASRNDLIHSMKMVDLAVYEKIKNRSVVGVLREASEMSLMFAAVIFLLAVVTFSAIISLSIFGCYRFLYVNKDKFGRYTLSLYLTLMHSLVIEMLIVILIVVFPSFACILAFALDSPYGAIMCLIMLRLAVQSCNYSQIATTNDM</sequence>
<evidence type="ECO:0000313" key="2">
    <source>
        <dbReference type="EMBL" id="KAI1729569.1"/>
    </source>
</evidence>
<proteinExistence type="predicted"/>
<dbReference type="Proteomes" id="UP001201812">
    <property type="component" value="Unassembled WGS sequence"/>
</dbReference>
<accession>A0AAD4NL83</accession>
<reference evidence="2" key="1">
    <citation type="submission" date="2022-01" db="EMBL/GenBank/DDBJ databases">
        <title>Genome Sequence Resource for Two Populations of Ditylenchus destructor, the Migratory Endoparasitic Phytonematode.</title>
        <authorList>
            <person name="Zhang H."/>
            <person name="Lin R."/>
            <person name="Xie B."/>
        </authorList>
    </citation>
    <scope>NUCLEOTIDE SEQUENCE</scope>
    <source>
        <strain evidence="2">BazhouSP</strain>
    </source>
</reference>
<feature type="transmembrane region" description="Helical" evidence="1">
    <location>
        <begin position="210"/>
        <end position="233"/>
    </location>
</feature>
<protein>
    <submittedName>
        <fullName evidence="2">Serpentine type 7TM GPCR chemoreceptor srh domain-containing protein</fullName>
    </submittedName>
</protein>
<feature type="transmembrane region" description="Helical" evidence="1">
    <location>
        <begin position="42"/>
        <end position="63"/>
    </location>
</feature>
<dbReference type="EMBL" id="JAKKPZ010000001">
    <property type="protein sequence ID" value="KAI1729569.1"/>
    <property type="molecule type" value="Genomic_DNA"/>
</dbReference>
<evidence type="ECO:0000313" key="3">
    <source>
        <dbReference type="Proteomes" id="UP001201812"/>
    </source>
</evidence>
<keyword evidence="1" id="KW-0472">Membrane</keyword>
<keyword evidence="1" id="KW-1133">Transmembrane helix</keyword>
<feature type="transmembrane region" description="Helical" evidence="1">
    <location>
        <begin position="169"/>
        <end position="198"/>
    </location>
</feature>
<comment type="caution">
    <text evidence="2">The sequence shown here is derived from an EMBL/GenBank/DDBJ whole genome shotgun (WGS) entry which is preliminary data.</text>
</comment>
<name>A0AAD4NL83_9BILA</name>
<keyword evidence="3" id="KW-1185">Reference proteome</keyword>
<feature type="transmembrane region" description="Helical" evidence="1">
    <location>
        <begin position="69"/>
        <end position="89"/>
    </location>
</feature>
<feature type="transmembrane region" description="Helical" evidence="1">
    <location>
        <begin position="239"/>
        <end position="261"/>
    </location>
</feature>